<accession>A0A850NIB1</accession>
<evidence type="ECO:0000256" key="2">
    <source>
        <dbReference type="SAM" id="SignalP"/>
    </source>
</evidence>
<proteinExistence type="predicted"/>
<evidence type="ECO:0000313" key="3">
    <source>
        <dbReference type="EMBL" id="NVN18720.1"/>
    </source>
</evidence>
<organism evidence="3 4">
    <name type="scientific">Flagellimonas chongwuensis</name>
    <dbReference type="NCBI Taxonomy" id="2697365"/>
    <lineage>
        <taxon>Bacteria</taxon>
        <taxon>Pseudomonadati</taxon>
        <taxon>Bacteroidota</taxon>
        <taxon>Flavobacteriia</taxon>
        <taxon>Flavobacteriales</taxon>
        <taxon>Flavobacteriaceae</taxon>
        <taxon>Flagellimonas</taxon>
    </lineage>
</organism>
<evidence type="ECO:0000313" key="4">
    <source>
        <dbReference type="Proteomes" id="UP000558089"/>
    </source>
</evidence>
<feature type="signal peptide" evidence="2">
    <location>
        <begin position="1"/>
        <end position="21"/>
    </location>
</feature>
<dbReference type="Gene3D" id="1.25.40.390">
    <property type="match status" value="1"/>
</dbReference>
<protein>
    <submittedName>
        <fullName evidence="3">SusD/RagB family nutrient-binding outer membrane lipoprotein</fullName>
    </submittedName>
</protein>
<evidence type="ECO:0000256" key="1">
    <source>
        <dbReference type="SAM" id="MobiDB-lite"/>
    </source>
</evidence>
<dbReference type="Pfam" id="PF12771">
    <property type="entry name" value="SusD-like_2"/>
    <property type="match status" value="1"/>
</dbReference>
<name>A0A850NIB1_9FLAO</name>
<dbReference type="InterPro" id="IPR011990">
    <property type="entry name" value="TPR-like_helical_dom_sf"/>
</dbReference>
<keyword evidence="4" id="KW-1185">Reference proteome</keyword>
<keyword evidence="2" id="KW-0732">Signal</keyword>
<gene>
    <name evidence="3" type="ORF">GUA46_10225</name>
</gene>
<dbReference type="PROSITE" id="PS51257">
    <property type="entry name" value="PROKAR_LIPOPROTEIN"/>
    <property type="match status" value="1"/>
</dbReference>
<reference evidence="3 4" key="1">
    <citation type="submission" date="2020-01" db="EMBL/GenBank/DDBJ databases">
        <title>Draft Genome Analysis of Muricauda sp. HICW Isolated from coastal seawater of PR China.</title>
        <authorList>
            <person name="Chen M.-X."/>
        </authorList>
    </citation>
    <scope>NUCLEOTIDE SEQUENCE [LARGE SCALE GENOMIC DNA]</scope>
    <source>
        <strain evidence="3 4">HICW</strain>
    </source>
</reference>
<sequence length="472" mass="51213">MKRYISIVILCTLLASCSDLVDDLNNDPNNLTESSFSSVLTGAEVGNLLFQSGESARRAAIFAGQYRGIDRQHEGFYNYSVTTSDFDALWNDAFVNGYRNALIAEETALNDEIGPIAQGIALVLQAQVAGSIASLYGDIPFDEAGNVAITDPVFESQTSVYGKIQNTLDTAISLLGQGTGRPSAGSDIYFDGGANAWIEAAYTLKARFYMHTKNYQAALNAAGNGISSMANSMYGPHGTAAENSNLNYQFFAIEVRQSDLIVSDFMASLVDSGAGNPIPSNYRGNAKTDETGRYGFLFTTNSTGIQPNIEDGIAAQDAPAPLVTYEENLLILAEAGLRASGFGTGLSNLNEYRAFMDTGGYLRNVDLSQVNYEPYVSADFEVGGIENTDGISPENALLREILEERYITLFGQIETFNDTRRTEGETVVRVPIAPNTGNELPQRFLYPQSEIDRNDNVPNPIPNFFDETPVNQ</sequence>
<feature type="region of interest" description="Disordered" evidence="1">
    <location>
        <begin position="449"/>
        <end position="472"/>
    </location>
</feature>
<dbReference type="SUPFAM" id="SSF48452">
    <property type="entry name" value="TPR-like"/>
    <property type="match status" value="1"/>
</dbReference>
<comment type="caution">
    <text evidence="3">The sequence shown here is derived from an EMBL/GenBank/DDBJ whole genome shotgun (WGS) entry which is preliminary data.</text>
</comment>
<dbReference type="Proteomes" id="UP000558089">
    <property type="component" value="Unassembled WGS sequence"/>
</dbReference>
<dbReference type="AlphaFoldDB" id="A0A850NIB1"/>
<keyword evidence="3" id="KW-0449">Lipoprotein</keyword>
<dbReference type="EMBL" id="WYET01000004">
    <property type="protein sequence ID" value="NVN18720.1"/>
    <property type="molecule type" value="Genomic_DNA"/>
</dbReference>
<dbReference type="RefSeq" id="WP_176620409.1">
    <property type="nucleotide sequence ID" value="NZ_WYET01000004.1"/>
</dbReference>
<feature type="chain" id="PRO_5032700431" evidence="2">
    <location>
        <begin position="22"/>
        <end position="472"/>
    </location>
</feature>
<dbReference type="InterPro" id="IPR041662">
    <property type="entry name" value="SusD-like_2"/>
</dbReference>